<reference evidence="1 2" key="1">
    <citation type="submission" date="2015-10" db="EMBL/GenBank/DDBJ databases">
        <title>Genome analyses suggest a sexual origin of heterokaryosis in a supposedly ancient asexual fungus.</title>
        <authorList>
            <person name="Ropars J."/>
            <person name="Sedzielewska K."/>
            <person name="Noel J."/>
            <person name="Charron P."/>
            <person name="Farinelli L."/>
            <person name="Marton T."/>
            <person name="Kruger M."/>
            <person name="Pelin A."/>
            <person name="Brachmann A."/>
            <person name="Corradi N."/>
        </authorList>
    </citation>
    <scope>NUCLEOTIDE SEQUENCE [LARGE SCALE GENOMIC DNA]</scope>
    <source>
        <strain evidence="1 2">A4</strain>
    </source>
</reference>
<dbReference type="AlphaFoldDB" id="A0A2I1HLW5"/>
<accession>A0A2I1HLW5</accession>
<dbReference type="EMBL" id="LLXI01003822">
    <property type="protein sequence ID" value="PKY59878.1"/>
    <property type="molecule type" value="Genomic_DNA"/>
</dbReference>
<gene>
    <name evidence="1" type="ORF">RhiirA4_482997</name>
</gene>
<comment type="caution">
    <text evidence="1">The sequence shown here is derived from an EMBL/GenBank/DDBJ whole genome shotgun (WGS) entry which is preliminary data.</text>
</comment>
<name>A0A2I1HLW5_9GLOM</name>
<evidence type="ECO:0000313" key="2">
    <source>
        <dbReference type="Proteomes" id="UP000234323"/>
    </source>
</evidence>
<organism evidence="1 2">
    <name type="scientific">Rhizophagus irregularis</name>
    <dbReference type="NCBI Taxonomy" id="588596"/>
    <lineage>
        <taxon>Eukaryota</taxon>
        <taxon>Fungi</taxon>
        <taxon>Fungi incertae sedis</taxon>
        <taxon>Mucoromycota</taxon>
        <taxon>Glomeromycotina</taxon>
        <taxon>Glomeromycetes</taxon>
        <taxon>Glomerales</taxon>
        <taxon>Glomeraceae</taxon>
        <taxon>Rhizophagus</taxon>
    </lineage>
</organism>
<keyword evidence="2" id="KW-1185">Reference proteome</keyword>
<sequence>MVDDFKKRPDGGFDVWIFRSKANQRVNTNHRGKGEKLILSNNPILINDYDRPKYSVQSGLVSDYKPNQTELNGLGLDWTE</sequence>
<protein>
    <submittedName>
        <fullName evidence="1">Uncharacterized protein</fullName>
    </submittedName>
</protein>
<proteinExistence type="predicted"/>
<dbReference type="Proteomes" id="UP000234323">
    <property type="component" value="Unassembled WGS sequence"/>
</dbReference>
<evidence type="ECO:0000313" key="1">
    <source>
        <dbReference type="EMBL" id="PKY59878.1"/>
    </source>
</evidence>